<dbReference type="AlphaFoldDB" id="A0A1H2PMG5"/>
<organism evidence="1 2">
    <name type="scientific">Chitinasiproducens palmae</name>
    <dbReference type="NCBI Taxonomy" id="1770053"/>
    <lineage>
        <taxon>Bacteria</taxon>
        <taxon>Pseudomonadati</taxon>
        <taxon>Pseudomonadota</taxon>
        <taxon>Betaproteobacteria</taxon>
        <taxon>Burkholderiales</taxon>
        <taxon>Burkholderiaceae</taxon>
        <taxon>Chitinasiproducens</taxon>
    </lineage>
</organism>
<keyword evidence="2" id="KW-1185">Reference proteome</keyword>
<gene>
    <name evidence="1" type="ORF">SAMN05216551_103264</name>
</gene>
<evidence type="ECO:0000313" key="2">
    <source>
        <dbReference type="Proteomes" id="UP000243719"/>
    </source>
</evidence>
<dbReference type="STRING" id="1770053.SAMN05216551_103264"/>
<name>A0A1H2PMG5_9BURK</name>
<reference evidence="2" key="1">
    <citation type="submission" date="2016-09" db="EMBL/GenBank/DDBJ databases">
        <authorList>
            <person name="Varghese N."/>
            <person name="Submissions S."/>
        </authorList>
    </citation>
    <scope>NUCLEOTIDE SEQUENCE [LARGE SCALE GENOMIC DNA]</scope>
    <source>
        <strain evidence="2">JS23</strain>
    </source>
</reference>
<dbReference type="RefSeq" id="WP_091906465.1">
    <property type="nucleotide sequence ID" value="NZ_FNLO01000003.1"/>
</dbReference>
<sequence length="158" mass="17374">MTAHLLIWSPRKVPWPELPAVAARVAAGQTVSDVWGCGVSRAIWPGDRVFLHRVAVAPRGLFGSGHVTRAPYEVADATRKRGFRLCIDIVYDWLDDAHVRVTLPREALNAHPLSIQTWDAQCSGTHLKPIVEGALEQRWRALTRPLAVDASAQSGASR</sequence>
<proteinExistence type="predicted"/>
<dbReference type="EMBL" id="FNLO01000003">
    <property type="protein sequence ID" value="SDV47744.1"/>
    <property type="molecule type" value="Genomic_DNA"/>
</dbReference>
<dbReference type="InterPro" id="IPR015947">
    <property type="entry name" value="PUA-like_sf"/>
</dbReference>
<protein>
    <submittedName>
        <fullName evidence="1">Uncharacterized protein</fullName>
    </submittedName>
</protein>
<accession>A0A1H2PMG5</accession>
<dbReference type="OrthoDB" id="9001313at2"/>
<evidence type="ECO:0000313" key="1">
    <source>
        <dbReference type="EMBL" id="SDV47744.1"/>
    </source>
</evidence>
<dbReference type="Proteomes" id="UP000243719">
    <property type="component" value="Unassembled WGS sequence"/>
</dbReference>
<dbReference type="SUPFAM" id="SSF88697">
    <property type="entry name" value="PUA domain-like"/>
    <property type="match status" value="1"/>
</dbReference>